<keyword evidence="1" id="KW-1133">Transmembrane helix</keyword>
<feature type="transmembrane region" description="Helical" evidence="1">
    <location>
        <begin position="6"/>
        <end position="27"/>
    </location>
</feature>
<evidence type="ECO:0000313" key="3">
    <source>
        <dbReference type="Proteomes" id="UP001630127"/>
    </source>
</evidence>
<dbReference type="Proteomes" id="UP001630127">
    <property type="component" value="Unassembled WGS sequence"/>
</dbReference>
<organism evidence="2 3">
    <name type="scientific">Cinchona calisaya</name>
    <dbReference type="NCBI Taxonomy" id="153742"/>
    <lineage>
        <taxon>Eukaryota</taxon>
        <taxon>Viridiplantae</taxon>
        <taxon>Streptophyta</taxon>
        <taxon>Embryophyta</taxon>
        <taxon>Tracheophyta</taxon>
        <taxon>Spermatophyta</taxon>
        <taxon>Magnoliopsida</taxon>
        <taxon>eudicotyledons</taxon>
        <taxon>Gunneridae</taxon>
        <taxon>Pentapetalae</taxon>
        <taxon>asterids</taxon>
        <taxon>lamiids</taxon>
        <taxon>Gentianales</taxon>
        <taxon>Rubiaceae</taxon>
        <taxon>Cinchonoideae</taxon>
        <taxon>Cinchoneae</taxon>
        <taxon>Cinchona</taxon>
    </lineage>
</organism>
<gene>
    <name evidence="2" type="ORF">ACH5RR_002839</name>
</gene>
<evidence type="ECO:0000256" key="1">
    <source>
        <dbReference type="SAM" id="Phobius"/>
    </source>
</evidence>
<name>A0ABD3ATF5_9GENT</name>
<protein>
    <submittedName>
        <fullName evidence="2">Uncharacterized protein</fullName>
    </submittedName>
</protein>
<evidence type="ECO:0000313" key="2">
    <source>
        <dbReference type="EMBL" id="KAL3534378.1"/>
    </source>
</evidence>
<keyword evidence="1" id="KW-0812">Transmembrane</keyword>
<keyword evidence="1" id="KW-0472">Membrane</keyword>
<comment type="caution">
    <text evidence="2">The sequence shown here is derived from an EMBL/GenBank/DDBJ whole genome shotgun (WGS) entry which is preliminary data.</text>
</comment>
<proteinExistence type="predicted"/>
<accession>A0ABD3ATF5</accession>
<reference evidence="2 3" key="1">
    <citation type="submission" date="2024-11" db="EMBL/GenBank/DDBJ databases">
        <title>A near-complete genome assembly of Cinchona calisaya.</title>
        <authorList>
            <person name="Lian D.C."/>
            <person name="Zhao X.W."/>
            <person name="Wei L."/>
        </authorList>
    </citation>
    <scope>NUCLEOTIDE SEQUENCE [LARGE SCALE GENOMIC DNA]</scope>
    <source>
        <tissue evidence="2">Nenye</tissue>
    </source>
</reference>
<keyword evidence="3" id="KW-1185">Reference proteome</keyword>
<sequence>MLNWNIFLMSLLIMWFFCWLQKLKLFISRKGFMFDQRWVSCEGVQNVVGQSWKVSVHGSKFFQLTQKVKNCWVALLDWDRKTNFNSQNKIHNLKKDMQRLKFSNVFSGDTIRELKRQLGDSYKDEELYWKQKSKV</sequence>
<dbReference type="AlphaFoldDB" id="A0ABD3ATF5"/>
<dbReference type="EMBL" id="JBJUIK010000002">
    <property type="protein sequence ID" value="KAL3534378.1"/>
    <property type="molecule type" value="Genomic_DNA"/>
</dbReference>